<sequence length="292" mass="32745">MASSTDTSGKEDLPFVPGTLISHFGSRPAELQTEGWTALWDTNQNDLWDRGKPSPALIDLLEGEEGKLFIPSRKNDGGRRLRVLVPGCGKGYDVVMLALHGFDVWGLEVSAKGVKTAREYAEMELERISEYNFGEGKGYLGGRGSVKIVQGNFFGKEWEKEVFGEEEERGFEVIYDYTFLCALLPEMRKGWGRRMGELLAPEGVLICLEFPLYKDLKLPGPPWGLREGIYWDLLACGGSGMFGSDEEAQQAMKADKVTEGKLERVARLKPERSYEVSKGTDRLSIWRFKKQA</sequence>
<dbReference type="EMBL" id="MU865358">
    <property type="protein sequence ID" value="KAK4225843.1"/>
    <property type="molecule type" value="Genomic_DNA"/>
</dbReference>
<keyword evidence="1" id="KW-0597">Phosphoprotein</keyword>
<keyword evidence="2 5" id="KW-0489">Methyltransferase</keyword>
<evidence type="ECO:0000313" key="6">
    <source>
        <dbReference type="Proteomes" id="UP001301958"/>
    </source>
</evidence>
<dbReference type="GO" id="GO:0032259">
    <property type="term" value="P:methylation"/>
    <property type="evidence" value="ECO:0007669"/>
    <property type="project" value="UniProtKB-KW"/>
</dbReference>
<dbReference type="Proteomes" id="UP001301958">
    <property type="component" value="Unassembled WGS sequence"/>
</dbReference>
<protein>
    <submittedName>
        <fullName evidence="5">S-adenosyl-L-methionine-dependent methyltransferase</fullName>
    </submittedName>
</protein>
<evidence type="ECO:0000313" key="5">
    <source>
        <dbReference type="EMBL" id="KAK4225843.1"/>
    </source>
</evidence>
<dbReference type="CDD" id="cd02440">
    <property type="entry name" value="AdoMet_MTases"/>
    <property type="match status" value="1"/>
</dbReference>
<evidence type="ECO:0000256" key="1">
    <source>
        <dbReference type="ARBA" id="ARBA00022553"/>
    </source>
</evidence>
<dbReference type="Gene3D" id="3.40.50.150">
    <property type="entry name" value="Vaccinia Virus protein VP39"/>
    <property type="match status" value="1"/>
</dbReference>
<evidence type="ECO:0000256" key="3">
    <source>
        <dbReference type="ARBA" id="ARBA00022679"/>
    </source>
</evidence>
<proteinExistence type="predicted"/>
<dbReference type="PANTHER" id="PTHR32183">
    <property type="match status" value="1"/>
</dbReference>
<dbReference type="GO" id="GO:0008757">
    <property type="term" value="F:S-adenosylmethionine-dependent methyltransferase activity"/>
    <property type="evidence" value="ECO:0007669"/>
    <property type="project" value="InterPro"/>
</dbReference>
<gene>
    <name evidence="5" type="ORF">QBC38DRAFT_250990</name>
</gene>
<organism evidence="5 6">
    <name type="scientific">Podospora fimiseda</name>
    <dbReference type="NCBI Taxonomy" id="252190"/>
    <lineage>
        <taxon>Eukaryota</taxon>
        <taxon>Fungi</taxon>
        <taxon>Dikarya</taxon>
        <taxon>Ascomycota</taxon>
        <taxon>Pezizomycotina</taxon>
        <taxon>Sordariomycetes</taxon>
        <taxon>Sordariomycetidae</taxon>
        <taxon>Sordariales</taxon>
        <taxon>Podosporaceae</taxon>
        <taxon>Podospora</taxon>
    </lineage>
</organism>
<evidence type="ECO:0000256" key="2">
    <source>
        <dbReference type="ARBA" id="ARBA00022603"/>
    </source>
</evidence>
<reference evidence="5" key="1">
    <citation type="journal article" date="2023" name="Mol. Phylogenet. Evol.">
        <title>Genome-scale phylogeny and comparative genomics of the fungal order Sordariales.</title>
        <authorList>
            <person name="Hensen N."/>
            <person name="Bonometti L."/>
            <person name="Westerberg I."/>
            <person name="Brannstrom I.O."/>
            <person name="Guillou S."/>
            <person name="Cros-Aarteil S."/>
            <person name="Calhoun S."/>
            <person name="Haridas S."/>
            <person name="Kuo A."/>
            <person name="Mondo S."/>
            <person name="Pangilinan J."/>
            <person name="Riley R."/>
            <person name="LaButti K."/>
            <person name="Andreopoulos B."/>
            <person name="Lipzen A."/>
            <person name="Chen C."/>
            <person name="Yan M."/>
            <person name="Daum C."/>
            <person name="Ng V."/>
            <person name="Clum A."/>
            <person name="Steindorff A."/>
            <person name="Ohm R.A."/>
            <person name="Martin F."/>
            <person name="Silar P."/>
            <person name="Natvig D.O."/>
            <person name="Lalanne C."/>
            <person name="Gautier V."/>
            <person name="Ament-Velasquez S.L."/>
            <person name="Kruys A."/>
            <person name="Hutchinson M.I."/>
            <person name="Powell A.J."/>
            <person name="Barry K."/>
            <person name="Miller A.N."/>
            <person name="Grigoriev I.V."/>
            <person name="Debuchy R."/>
            <person name="Gladieux P."/>
            <person name="Hiltunen Thoren M."/>
            <person name="Johannesson H."/>
        </authorList>
    </citation>
    <scope>NUCLEOTIDE SEQUENCE</scope>
    <source>
        <strain evidence="5">CBS 990.96</strain>
    </source>
</reference>
<dbReference type="PROSITE" id="PS51585">
    <property type="entry name" value="SAM_MT_TPMT"/>
    <property type="match status" value="1"/>
</dbReference>
<reference evidence="5" key="2">
    <citation type="submission" date="2023-05" db="EMBL/GenBank/DDBJ databases">
        <authorList>
            <consortium name="Lawrence Berkeley National Laboratory"/>
            <person name="Steindorff A."/>
            <person name="Hensen N."/>
            <person name="Bonometti L."/>
            <person name="Westerberg I."/>
            <person name="Brannstrom I.O."/>
            <person name="Guillou S."/>
            <person name="Cros-Aarteil S."/>
            <person name="Calhoun S."/>
            <person name="Haridas S."/>
            <person name="Kuo A."/>
            <person name="Mondo S."/>
            <person name="Pangilinan J."/>
            <person name="Riley R."/>
            <person name="Labutti K."/>
            <person name="Andreopoulos B."/>
            <person name="Lipzen A."/>
            <person name="Chen C."/>
            <person name="Yanf M."/>
            <person name="Daum C."/>
            <person name="Ng V."/>
            <person name="Clum A."/>
            <person name="Ohm R."/>
            <person name="Martin F."/>
            <person name="Silar P."/>
            <person name="Natvig D."/>
            <person name="Lalanne C."/>
            <person name="Gautier V."/>
            <person name="Ament-Velasquez S.L."/>
            <person name="Kruys A."/>
            <person name="Hutchinson M.I."/>
            <person name="Powell A.J."/>
            <person name="Barry K."/>
            <person name="Miller A.N."/>
            <person name="Grigoriev I.V."/>
            <person name="Debuchy R."/>
            <person name="Gladieux P."/>
            <person name="Thoren M.H."/>
            <person name="Johannesson H."/>
        </authorList>
    </citation>
    <scope>NUCLEOTIDE SEQUENCE</scope>
    <source>
        <strain evidence="5">CBS 990.96</strain>
    </source>
</reference>
<dbReference type="SUPFAM" id="SSF53335">
    <property type="entry name" value="S-adenosyl-L-methionine-dependent methyltransferases"/>
    <property type="match status" value="1"/>
</dbReference>
<keyword evidence="6" id="KW-1185">Reference proteome</keyword>
<keyword evidence="3" id="KW-0808">Transferase</keyword>
<dbReference type="InterPro" id="IPR008854">
    <property type="entry name" value="TPMT"/>
</dbReference>
<accession>A0AAN7GWK4</accession>
<keyword evidence="4" id="KW-0949">S-adenosyl-L-methionine</keyword>
<name>A0AAN7GWK4_9PEZI</name>
<evidence type="ECO:0000256" key="4">
    <source>
        <dbReference type="ARBA" id="ARBA00022691"/>
    </source>
</evidence>
<dbReference type="InterPro" id="IPR029063">
    <property type="entry name" value="SAM-dependent_MTases_sf"/>
</dbReference>
<dbReference type="AlphaFoldDB" id="A0AAN7GWK4"/>
<dbReference type="PANTHER" id="PTHR32183:SF6">
    <property type="entry name" value="CYSTEINE SULFINATE DESULFINASE_CYSTEINE DESULFURASE AND RELATED ENZYMES"/>
    <property type="match status" value="1"/>
</dbReference>
<dbReference type="Pfam" id="PF05724">
    <property type="entry name" value="TPMT"/>
    <property type="match status" value="1"/>
</dbReference>
<comment type="caution">
    <text evidence="5">The sequence shown here is derived from an EMBL/GenBank/DDBJ whole genome shotgun (WGS) entry which is preliminary data.</text>
</comment>